<comment type="subunit">
    <text evidence="4">Homodimer.</text>
</comment>
<dbReference type="PANTHER" id="PTHR31528">
    <property type="entry name" value="4-AMINO-5-HYDROXYMETHYL-2-METHYLPYRIMIDINE PHOSPHATE SYNTHASE THI11-RELATED"/>
    <property type="match status" value="1"/>
</dbReference>
<keyword evidence="7" id="KW-0663">Pyridoxal phosphate</keyword>
<accession>A0A364MYD4</accession>
<evidence type="ECO:0000256" key="3">
    <source>
        <dbReference type="ARBA" id="ARBA00009406"/>
    </source>
</evidence>
<comment type="similarity">
    <text evidence="3">Belongs to the NMT1/THI5 family.</text>
</comment>
<dbReference type="InterPro" id="IPR015168">
    <property type="entry name" value="SsuA/THI5"/>
</dbReference>
<name>A0A364MYD4_STELY</name>
<keyword evidence="15" id="KW-1185">Reference proteome</keyword>
<dbReference type="GO" id="GO:0046872">
    <property type="term" value="F:metal ion binding"/>
    <property type="evidence" value="ECO:0007669"/>
    <property type="project" value="UniProtKB-KW"/>
</dbReference>
<dbReference type="Pfam" id="PF09084">
    <property type="entry name" value="NMT1"/>
    <property type="match status" value="1"/>
</dbReference>
<dbReference type="STRING" id="183478.A0A364MYD4"/>
<sequence length="901" mass="101051">MTESEVDEDSALCRRCESIDIKISRYHTMIDRKSLRKDCASCIALSRYFPRYFPKDQIAIPADGLSRYSPRHENAIWPTLNLYIENFEVYSDRSRMAFVTLREVPFEDRPRLLVPEASLAQLNGIREHGSVAQVALVDLNRARIWIDECRFGHKPSGKDPRYTCATQPVRTRTSLRIIDCATLEVRKLKSKEIYVCLSYVWGSSATAKPLIEQKLDYSAIPKTIADAIHVASKLGIPQLWVDQYCIDQEDAAARHDAISSMNLIYGGAEVTIVAASGSDASSGLRGVLGTERKSPILRPVTLGRQILCEIDDPVRQVFPQRGIGLWADAIFDRISEYFPRELTHASDILRAVEGILEAFDGERMGDIRARHFYGIPLQYDVRDSQSKEFSIARGLAWRVKAFVHHRRAKFEDWEISQDANMPSWTWASRKSARQLHEKDVRLEFDGSQGEKAPGVRYRITNRDGKVISLRQFAISPLPGHYLTFFPWIDVTSWVIHGRLTIDPADPGKILVFAGVDKADLHLDDNHVTAGDQTTALFLSFVESLYFHRNPTHFTSDQSIKEKEKSKGYFKDEGIKVALLEPNDPSARATSSLSDDVTELIGSGKVDLGFKAMIHTLAASARGFPVQSIGSLLNEPFTGVVYLASSGITPDFTTLKGKRIGYVGEFGKIQLDELTAHYGMAPTDYEAVRVGMNVTRSIITGEIDAGIGLENVQMVELEEWLVSQNRARDDVRMLRIDELAQLGCCCFCSILYIANNAFVQQQPQKVAAFLRACKRATDFVLAEPDQAWAELCAFKTPMDTPTNRKIFERSFAYFSPDLQNVKRDWDKVTRYGKRLGVLGEGFVPNYTNDYLTWGLEEEAHDPTGDQKRMVALQEGVKQNGGFKRLETVAGKTVVGAAAPAST</sequence>
<dbReference type="EMBL" id="QGDH01000107">
    <property type="protein sequence ID" value="RAR06974.1"/>
    <property type="molecule type" value="Genomic_DNA"/>
</dbReference>
<evidence type="ECO:0000256" key="8">
    <source>
        <dbReference type="ARBA" id="ARBA00022977"/>
    </source>
</evidence>
<keyword evidence="9" id="KW-0408">Iron</keyword>
<dbReference type="GO" id="GO:0009229">
    <property type="term" value="P:thiamine diphosphate biosynthetic process"/>
    <property type="evidence" value="ECO:0007669"/>
    <property type="project" value="UniProtKB-UniPathway"/>
</dbReference>
<dbReference type="AlphaFoldDB" id="A0A364MYD4"/>
<feature type="domain" description="Heterokaryon incompatibility" evidence="12">
    <location>
        <begin position="194"/>
        <end position="287"/>
    </location>
</feature>
<proteinExistence type="inferred from homology"/>
<evidence type="ECO:0000256" key="1">
    <source>
        <dbReference type="ARBA" id="ARBA00003469"/>
    </source>
</evidence>
<evidence type="ECO:0000256" key="5">
    <source>
        <dbReference type="ARBA" id="ARBA00022679"/>
    </source>
</evidence>
<dbReference type="Gene3D" id="3.40.190.10">
    <property type="entry name" value="Periplasmic binding protein-like II"/>
    <property type="match status" value="2"/>
</dbReference>
<dbReference type="InterPro" id="IPR027939">
    <property type="entry name" value="NMT1/THI5"/>
</dbReference>
<dbReference type="InterPro" id="IPR010730">
    <property type="entry name" value="HET"/>
</dbReference>
<dbReference type="PANTHER" id="PTHR31528:SF1">
    <property type="entry name" value="4-AMINO-5-HYDROXYMETHYL-2-METHYLPYRIMIDINE PHOSPHATE SYNTHASE THI11-RELATED"/>
    <property type="match status" value="1"/>
</dbReference>
<evidence type="ECO:0000313" key="15">
    <source>
        <dbReference type="Proteomes" id="UP000249619"/>
    </source>
</evidence>
<keyword evidence="5" id="KW-0808">Transferase</keyword>
<dbReference type="Pfam" id="PF06985">
    <property type="entry name" value="HET"/>
    <property type="match status" value="1"/>
</dbReference>
<reference evidence="15" key="1">
    <citation type="submission" date="2018-05" db="EMBL/GenBank/DDBJ databases">
        <title>Draft genome sequence of Stemphylium lycopersici strain CIDEFI 213.</title>
        <authorList>
            <person name="Medina R."/>
            <person name="Franco M.E.E."/>
            <person name="Lucentini C.G."/>
            <person name="Saparrat M.C.N."/>
            <person name="Balatti P.A."/>
        </authorList>
    </citation>
    <scope>NUCLEOTIDE SEQUENCE [LARGE SCALE GENOMIC DNA]</scope>
    <source>
        <strain evidence="15">CIDEFI 213</strain>
    </source>
</reference>
<feature type="domain" description="SsuA/THI5-like" evidence="13">
    <location>
        <begin position="564"/>
        <end position="786"/>
    </location>
</feature>
<comment type="pathway">
    <text evidence="2">Cofactor biosynthesis; thiamine diphosphate biosynthesis.</text>
</comment>
<evidence type="ECO:0000256" key="2">
    <source>
        <dbReference type="ARBA" id="ARBA00004948"/>
    </source>
</evidence>
<dbReference type="Proteomes" id="UP000249619">
    <property type="component" value="Unassembled WGS sequence"/>
</dbReference>
<evidence type="ECO:0000256" key="7">
    <source>
        <dbReference type="ARBA" id="ARBA00022898"/>
    </source>
</evidence>
<dbReference type="GO" id="GO:0016740">
    <property type="term" value="F:transferase activity"/>
    <property type="evidence" value="ECO:0007669"/>
    <property type="project" value="UniProtKB-KW"/>
</dbReference>
<evidence type="ECO:0000256" key="10">
    <source>
        <dbReference type="ARBA" id="ARBA00033171"/>
    </source>
</evidence>
<evidence type="ECO:0000256" key="4">
    <source>
        <dbReference type="ARBA" id="ARBA00011738"/>
    </source>
</evidence>
<evidence type="ECO:0000259" key="13">
    <source>
        <dbReference type="Pfam" id="PF09084"/>
    </source>
</evidence>
<organism evidence="14 15">
    <name type="scientific">Stemphylium lycopersici</name>
    <name type="common">Tomato gray leaf spot disease fungus</name>
    <name type="synonym">Thyrospora lycopersici</name>
    <dbReference type="NCBI Taxonomy" id="183478"/>
    <lineage>
        <taxon>Eukaryota</taxon>
        <taxon>Fungi</taxon>
        <taxon>Dikarya</taxon>
        <taxon>Ascomycota</taxon>
        <taxon>Pezizomycotina</taxon>
        <taxon>Dothideomycetes</taxon>
        <taxon>Pleosporomycetidae</taxon>
        <taxon>Pleosporales</taxon>
        <taxon>Pleosporineae</taxon>
        <taxon>Pleosporaceae</taxon>
        <taxon>Stemphylium</taxon>
    </lineage>
</organism>
<dbReference type="GO" id="GO:0009228">
    <property type="term" value="P:thiamine biosynthetic process"/>
    <property type="evidence" value="ECO:0007669"/>
    <property type="project" value="UniProtKB-KW"/>
</dbReference>
<evidence type="ECO:0000256" key="9">
    <source>
        <dbReference type="ARBA" id="ARBA00023004"/>
    </source>
</evidence>
<comment type="catalytic activity">
    <reaction evidence="11">
        <text>N(6)-(pyridoxal phosphate)-L-lysyl-[4-amino-5-hydroxymethyl-2-methylpyrimidine phosphate synthase] + L-histidyl-[4-amino-5-hydroxymethyl-2-methylpyrimidine phosphate synthase] + 2 Fe(3+) + 4 H2O = L-lysyl-[4-amino-5-hydroxymethyl-2-methylpyrimidine phosphate synthase] + (2S)-2-amino-5-hydroxy-4-oxopentanoyl-[4-amino-5-hydroxymethyl-2-methylpyrimidine phosphate synthase] + 4-amino-2-methyl-5-(phosphooxymethyl)pyrimidine + 3-oxopropanoate + 2 Fe(2+) + 2 H(+)</text>
        <dbReference type="Rhea" id="RHEA:65756"/>
        <dbReference type="Rhea" id="RHEA-COMP:16892"/>
        <dbReference type="Rhea" id="RHEA-COMP:16893"/>
        <dbReference type="Rhea" id="RHEA-COMP:16894"/>
        <dbReference type="Rhea" id="RHEA-COMP:16895"/>
        <dbReference type="ChEBI" id="CHEBI:15377"/>
        <dbReference type="ChEBI" id="CHEBI:15378"/>
        <dbReference type="ChEBI" id="CHEBI:29033"/>
        <dbReference type="ChEBI" id="CHEBI:29034"/>
        <dbReference type="ChEBI" id="CHEBI:29969"/>
        <dbReference type="ChEBI" id="CHEBI:29979"/>
        <dbReference type="ChEBI" id="CHEBI:33190"/>
        <dbReference type="ChEBI" id="CHEBI:58354"/>
        <dbReference type="ChEBI" id="CHEBI:143915"/>
        <dbReference type="ChEBI" id="CHEBI:157692"/>
    </reaction>
    <physiologicalReaction direction="left-to-right" evidence="11">
        <dbReference type="Rhea" id="RHEA:65757"/>
    </physiologicalReaction>
</comment>
<protein>
    <recommendedName>
        <fullName evidence="10">Thiamine pyrimidine synthase</fullName>
    </recommendedName>
</protein>
<dbReference type="SUPFAM" id="SSF53850">
    <property type="entry name" value="Periplasmic binding protein-like II"/>
    <property type="match status" value="1"/>
</dbReference>
<gene>
    <name evidence="14" type="ORF">DDE83_006695</name>
</gene>
<evidence type="ECO:0000259" key="12">
    <source>
        <dbReference type="Pfam" id="PF06985"/>
    </source>
</evidence>
<dbReference type="UniPathway" id="UPA00060"/>
<keyword evidence="8" id="KW-0784">Thiamine biosynthesis</keyword>
<comment type="function">
    <text evidence="1">Responsible for the formation of the pyrimidine heterocycle in the thiamine biosynthesis pathway. Catalyzes the formation of hydroxymethylpyrimidine phosphate (HMP-P) from histidine and pyridoxal phosphate (PLP). The protein uses PLP and the active site histidine to form HMP-P, generating an inactive enzyme. The enzyme can only undergo a single turnover, which suggests it is a suicide enzyme.</text>
</comment>
<keyword evidence="6" id="KW-0479">Metal-binding</keyword>
<evidence type="ECO:0000256" key="11">
    <source>
        <dbReference type="ARBA" id="ARBA00048179"/>
    </source>
</evidence>
<comment type="caution">
    <text evidence="14">The sequence shown here is derived from an EMBL/GenBank/DDBJ whole genome shotgun (WGS) entry which is preliminary data.</text>
</comment>
<evidence type="ECO:0000313" key="14">
    <source>
        <dbReference type="EMBL" id="RAR06974.1"/>
    </source>
</evidence>
<evidence type="ECO:0000256" key="6">
    <source>
        <dbReference type="ARBA" id="ARBA00022723"/>
    </source>
</evidence>